<dbReference type="InterPro" id="IPR004827">
    <property type="entry name" value="bZIP"/>
</dbReference>
<name>A0A8J0SLI3_XENTR</name>
<dbReference type="GO" id="GO:0003700">
    <property type="term" value="F:DNA-binding transcription factor activity"/>
    <property type="evidence" value="ECO:0007669"/>
    <property type="project" value="InterPro"/>
</dbReference>
<feature type="domain" description="BZIP" evidence="2">
    <location>
        <begin position="32"/>
        <end position="95"/>
    </location>
</feature>
<dbReference type="GO" id="GO:0006357">
    <property type="term" value="P:regulation of transcription by RNA polymerase II"/>
    <property type="evidence" value="ECO:0007669"/>
    <property type="project" value="InterPro"/>
</dbReference>
<organism evidence="3 4">
    <name type="scientific">Xenopus tropicalis</name>
    <name type="common">Western clawed frog</name>
    <name type="synonym">Silurana tropicalis</name>
    <dbReference type="NCBI Taxonomy" id="8364"/>
    <lineage>
        <taxon>Eukaryota</taxon>
        <taxon>Metazoa</taxon>
        <taxon>Chordata</taxon>
        <taxon>Craniata</taxon>
        <taxon>Vertebrata</taxon>
        <taxon>Euteleostomi</taxon>
        <taxon>Amphibia</taxon>
        <taxon>Batrachia</taxon>
        <taxon>Anura</taxon>
        <taxon>Pipoidea</taxon>
        <taxon>Pipidae</taxon>
        <taxon>Xenopodinae</taxon>
        <taxon>Xenopus</taxon>
        <taxon>Silurana</taxon>
    </lineage>
</organism>
<dbReference type="AlphaFoldDB" id="A0A8J0SLI3"/>
<dbReference type="OrthoDB" id="79941at2759"/>
<dbReference type="GeneID" id="105947272"/>
<dbReference type="InterPro" id="IPR046347">
    <property type="entry name" value="bZIP_sf"/>
</dbReference>
<evidence type="ECO:0000259" key="2">
    <source>
        <dbReference type="PROSITE" id="PS50217"/>
    </source>
</evidence>
<dbReference type="PROSITE" id="PS50217">
    <property type="entry name" value="BZIP"/>
    <property type="match status" value="1"/>
</dbReference>
<dbReference type="PANTHER" id="PTHR23351:SF13">
    <property type="entry name" value="BASIC LEUCINE ZIPPER TRANSCRIPTIONAL FACTOR ATF-LIKE 3"/>
    <property type="match status" value="1"/>
</dbReference>
<evidence type="ECO:0000313" key="4">
    <source>
        <dbReference type="RefSeq" id="XP_012817816.1"/>
    </source>
</evidence>
<dbReference type="KEGG" id="xtr:105947272"/>
<dbReference type="GO" id="GO:0003677">
    <property type="term" value="F:DNA binding"/>
    <property type="evidence" value="ECO:0007669"/>
    <property type="project" value="InterPro"/>
</dbReference>
<dbReference type="CTD" id="116071"/>
<evidence type="ECO:0000313" key="5">
    <source>
        <dbReference type="Xenbase" id="XB-GENE-29076882"/>
    </source>
</evidence>
<accession>A0A8J0SLI3</accession>
<dbReference type="PANTHER" id="PTHR23351">
    <property type="entry name" value="FOS TRANSCRIPTION FACTOR-RELATED"/>
    <property type="match status" value="1"/>
</dbReference>
<sequence length="128" mass="15214">MKDGHKDITRRKRSLDTRHEVSLLDKVAIDADATKHKKRESNRVSAYKSRKKHTERADLLHQEYEKLEKENSALHKEIQSLQQEHLNLTKVLQEHEAACLLYTPEIMLELLQQPDLWSQEERELAFIY</sequence>
<reference evidence="4" key="1">
    <citation type="submission" date="2025-08" db="UniProtKB">
        <authorList>
            <consortium name="RefSeq"/>
        </authorList>
    </citation>
    <scope>IDENTIFICATION</scope>
    <source>
        <strain evidence="4">Nigerian</strain>
        <tissue evidence="4">Liver and blood</tissue>
    </source>
</reference>
<dbReference type="Pfam" id="PF00170">
    <property type="entry name" value="bZIP_1"/>
    <property type="match status" value="1"/>
</dbReference>
<dbReference type="SMART" id="SM00338">
    <property type="entry name" value="BRLZ"/>
    <property type="match status" value="1"/>
</dbReference>
<feature type="region of interest" description="Disordered" evidence="1">
    <location>
        <begin position="34"/>
        <end position="55"/>
    </location>
</feature>
<dbReference type="PROSITE" id="PS00036">
    <property type="entry name" value="BZIP_BASIC"/>
    <property type="match status" value="1"/>
</dbReference>
<dbReference type="SUPFAM" id="SSF57959">
    <property type="entry name" value="Leucine zipper domain"/>
    <property type="match status" value="1"/>
</dbReference>
<gene>
    <name evidence="4 5" type="primary">batf2</name>
</gene>
<evidence type="ECO:0000256" key="1">
    <source>
        <dbReference type="SAM" id="MobiDB-lite"/>
    </source>
</evidence>
<keyword evidence="3" id="KW-1185">Reference proteome</keyword>
<dbReference type="Gene3D" id="1.20.5.170">
    <property type="match status" value="1"/>
</dbReference>
<proteinExistence type="predicted"/>
<dbReference type="InterPro" id="IPR000837">
    <property type="entry name" value="AP-1"/>
</dbReference>
<dbReference type="AGR" id="Xenbase:XB-GENE-29076882"/>
<dbReference type="RefSeq" id="XP_012817816.1">
    <property type="nucleotide sequence ID" value="XM_012962362.3"/>
</dbReference>
<dbReference type="Proteomes" id="UP000008143">
    <property type="component" value="Chromosome 4"/>
</dbReference>
<protein>
    <submittedName>
        <fullName evidence="4">Basic leucine zipper transcriptional factor ATF-like 2 isoform X2</fullName>
    </submittedName>
</protein>
<dbReference type="PRINTS" id="PR00042">
    <property type="entry name" value="LEUZIPPRFOS"/>
</dbReference>
<evidence type="ECO:0000313" key="3">
    <source>
        <dbReference type="Proteomes" id="UP000008143"/>
    </source>
</evidence>
<dbReference type="Xenbase" id="XB-GENE-29076882">
    <property type="gene designation" value="batf2"/>
</dbReference>